<dbReference type="OrthoDB" id="539894at2759"/>
<dbReference type="InterPro" id="IPR011992">
    <property type="entry name" value="EF-hand-dom_pair"/>
</dbReference>
<evidence type="ECO:0000259" key="4">
    <source>
        <dbReference type="PROSITE" id="PS50222"/>
    </source>
</evidence>
<keyword evidence="1" id="KW-0106">Calcium</keyword>
<evidence type="ECO:0000256" key="2">
    <source>
        <dbReference type="SAM" id="MobiDB-lite"/>
    </source>
</evidence>
<dbReference type="Gene3D" id="1.10.238.10">
    <property type="entry name" value="EF-hand"/>
    <property type="match status" value="1"/>
</dbReference>
<evidence type="ECO:0008006" key="7">
    <source>
        <dbReference type="Google" id="ProtNLM"/>
    </source>
</evidence>
<feature type="domain" description="EF-hand" evidence="4">
    <location>
        <begin position="585"/>
        <end position="620"/>
    </location>
</feature>
<dbReference type="InterPro" id="IPR013761">
    <property type="entry name" value="SAM/pointed_sf"/>
</dbReference>
<dbReference type="InterPro" id="IPR001660">
    <property type="entry name" value="SAM"/>
</dbReference>
<feature type="region of interest" description="Disordered" evidence="2">
    <location>
        <begin position="710"/>
        <end position="885"/>
    </location>
</feature>
<gene>
    <name evidence="5" type="primary">PLEST009376</name>
    <name evidence="5" type="ORF">PLESTB_001788800</name>
</gene>
<feature type="compositionally biased region" description="Low complexity" evidence="2">
    <location>
        <begin position="717"/>
        <end position="726"/>
    </location>
</feature>
<dbReference type="PROSITE" id="PS50105">
    <property type="entry name" value="SAM_DOMAIN"/>
    <property type="match status" value="1"/>
</dbReference>
<dbReference type="EMBL" id="BRXU01000049">
    <property type="protein sequence ID" value="GLC61665.1"/>
    <property type="molecule type" value="Genomic_DNA"/>
</dbReference>
<evidence type="ECO:0000313" key="6">
    <source>
        <dbReference type="Proteomes" id="UP001165080"/>
    </source>
</evidence>
<evidence type="ECO:0000313" key="5">
    <source>
        <dbReference type="EMBL" id="GLC61665.1"/>
    </source>
</evidence>
<keyword evidence="6" id="KW-1185">Reference proteome</keyword>
<comment type="caution">
    <text evidence="5">The sequence shown here is derived from an EMBL/GenBank/DDBJ whole genome shotgun (WGS) entry which is preliminary data.</text>
</comment>
<dbReference type="Gene3D" id="1.10.150.50">
    <property type="entry name" value="Transcription Factor, Ets-1"/>
    <property type="match status" value="1"/>
</dbReference>
<feature type="compositionally biased region" description="Gly residues" evidence="2">
    <location>
        <begin position="798"/>
        <end position="807"/>
    </location>
</feature>
<feature type="region of interest" description="Disordered" evidence="2">
    <location>
        <begin position="1"/>
        <end position="40"/>
    </location>
</feature>
<evidence type="ECO:0000259" key="3">
    <source>
        <dbReference type="PROSITE" id="PS50105"/>
    </source>
</evidence>
<organism evidence="5 6">
    <name type="scientific">Pleodorina starrii</name>
    <dbReference type="NCBI Taxonomy" id="330485"/>
    <lineage>
        <taxon>Eukaryota</taxon>
        <taxon>Viridiplantae</taxon>
        <taxon>Chlorophyta</taxon>
        <taxon>core chlorophytes</taxon>
        <taxon>Chlorophyceae</taxon>
        <taxon>CS clade</taxon>
        <taxon>Chlamydomonadales</taxon>
        <taxon>Volvocaceae</taxon>
        <taxon>Pleodorina</taxon>
    </lineage>
</organism>
<dbReference type="InterPro" id="IPR002048">
    <property type="entry name" value="EF_hand_dom"/>
</dbReference>
<dbReference type="InterPro" id="IPR018247">
    <property type="entry name" value="EF_Hand_1_Ca_BS"/>
</dbReference>
<dbReference type="PROSITE" id="PS00018">
    <property type="entry name" value="EF_HAND_1"/>
    <property type="match status" value="1"/>
</dbReference>
<proteinExistence type="predicted"/>
<feature type="compositionally biased region" description="Low complexity" evidence="2">
    <location>
        <begin position="735"/>
        <end position="764"/>
    </location>
</feature>
<dbReference type="SMART" id="SM00054">
    <property type="entry name" value="EFh"/>
    <property type="match status" value="2"/>
</dbReference>
<dbReference type="PROSITE" id="PS50222">
    <property type="entry name" value="EF_HAND_2"/>
    <property type="match status" value="1"/>
</dbReference>
<dbReference type="SUPFAM" id="SSF47473">
    <property type="entry name" value="EF-hand"/>
    <property type="match status" value="1"/>
</dbReference>
<feature type="compositionally biased region" description="Basic and acidic residues" evidence="2">
    <location>
        <begin position="31"/>
        <end position="40"/>
    </location>
</feature>
<name>A0A9W6FAC8_9CHLO</name>
<protein>
    <recommendedName>
        <fullName evidence="7">Calmodulin</fullName>
    </recommendedName>
</protein>
<dbReference type="GO" id="GO:0005509">
    <property type="term" value="F:calcium ion binding"/>
    <property type="evidence" value="ECO:0007669"/>
    <property type="project" value="InterPro"/>
</dbReference>
<reference evidence="5 6" key="1">
    <citation type="journal article" date="2023" name="Commun. Biol.">
        <title>Reorganization of the ancestral sex-determining regions during the evolution of trioecy in Pleodorina starrii.</title>
        <authorList>
            <person name="Takahashi K."/>
            <person name="Suzuki S."/>
            <person name="Kawai-Toyooka H."/>
            <person name="Yamamoto K."/>
            <person name="Hamaji T."/>
            <person name="Ootsuki R."/>
            <person name="Yamaguchi H."/>
            <person name="Kawachi M."/>
            <person name="Higashiyama T."/>
            <person name="Nozaki H."/>
        </authorList>
    </citation>
    <scope>NUCLEOTIDE SEQUENCE [LARGE SCALE GENOMIC DNA]</scope>
    <source>
        <strain evidence="5 6">NIES-4479</strain>
    </source>
</reference>
<accession>A0A9W6FAC8</accession>
<dbReference type="AlphaFoldDB" id="A0A9W6FAC8"/>
<feature type="domain" description="SAM" evidence="3">
    <location>
        <begin position="487"/>
        <end position="553"/>
    </location>
</feature>
<sequence>MSEANEEQEKPLATEQGADEVPSRWPQPVPEEWKKARAAKAEEWFQRQKEELHGQYHGSKQSLVDEAERRAAASAQRAAFEGRVQAMVQEQQAYSRSVQHQLSVLRQQRLEANLEYEALRLPHFTPPRTLALITAPEGGPTFVERIFNRALATTLMTAVAAAPAAAGAAAAGERSGADGGGGGVVGGGSGSGEAVWCELGQSRVSMQDPPLARAEALERCRLAVVVLSPALLSSPHWPLERKILTARLTAPPGTWPGAPLSAVLIVRLHVPPPASVGEAAAAAVAGMGRKAAAAVAAATAAAAAPDPNPPPPLVLPEFVPGYPVQSYPVTVMDLTVPLPPDPPAEGAAAGIALAQEIRTSVARVLDAASLSGSLAAAGLCLLPDPPPIHLHPAHVHQQPEQLLLAASMESAASGGGDHPAAAAAAATLSLTSSLTLGATLAAAGGSSSSLATQILASPALAAVAPGAAATAAHMLPAAHSLRAVEDWTMYDTAVWLGSLGRSLARWSGGFLALAVDGPLLAVADDTDLRRGCGVAAEKAVAVIRQALESAKRRPGLLPPSRALLPLPDCSASPLPPEAAVMPPPQRAALLTDIFTYYDQDHSGDLSAAELDRLVRACGLRLDAVRLKDVLDDYDDDADGRLSGPEAERLLEDVWRLVMAQQDVAAWTPSESATALRDAIDLEWPLETPRATPDADKTAARTAAARAALAAAGGGRSGSPAGSDAPSINILGSGPGSETVTTTTPPRSVPGAVAAAARSASGRSRLTGGPISPRLVEGEDETGARVRLVDRTGSMAAGRAGGGGGAGGRDASESESGDSGSGGGGSVASYTWGLPPRMPLRLSMSMRGGTSKAVSDAGGGDSLNSSAAPWPGAVTPRAKSGADVLSPEEMAARDVDVQRLLRRERSEAELRDALFRLLDGLDLRRLGRVELQMLRASLASTGPVAQLTPLHTQLLSDIADALSQLPTEKTDPGGGTGGGGSRRLLASGPLGEGLLGLEVPVQSYISTAVPAVVSAQEALLHGVYGERGLSAMLRQLYRQTTGPDDALELLTRGPRVRPDAAEAALEALFEVQAVQPTALLRAALLPAHQLPPDEKRLQGLLDEQAAAAAARGGVTPLSLHSARRYPQSWASATAHVVHVYKTLLGRGGGAGAGAAAREGGA</sequence>
<dbReference type="Proteomes" id="UP001165080">
    <property type="component" value="Unassembled WGS sequence"/>
</dbReference>
<evidence type="ECO:0000256" key="1">
    <source>
        <dbReference type="ARBA" id="ARBA00022837"/>
    </source>
</evidence>